<evidence type="ECO:0000259" key="2">
    <source>
        <dbReference type="Pfam" id="PF12850"/>
    </source>
</evidence>
<comment type="similarity">
    <text evidence="1">Belongs to the metallophosphoesterase superfamily. YfcE family.</text>
</comment>
<dbReference type="InterPro" id="IPR024654">
    <property type="entry name" value="Calcineurin-like_PHP_lpxH"/>
</dbReference>
<keyword evidence="4" id="KW-1185">Reference proteome</keyword>
<gene>
    <name evidence="3" type="ORF">KDX31_14145</name>
</gene>
<dbReference type="SUPFAM" id="SSF56300">
    <property type="entry name" value="Metallo-dependent phosphatases"/>
    <property type="match status" value="1"/>
</dbReference>
<dbReference type="Gene3D" id="3.60.21.10">
    <property type="match status" value="1"/>
</dbReference>
<dbReference type="CDD" id="cd00838">
    <property type="entry name" value="MPP_superfamily"/>
    <property type="match status" value="1"/>
</dbReference>
<dbReference type="Proteomes" id="UP001059950">
    <property type="component" value="Chromosome"/>
</dbReference>
<evidence type="ECO:0000313" key="4">
    <source>
        <dbReference type="Proteomes" id="UP001059950"/>
    </source>
</evidence>
<proteinExistence type="inferred from homology"/>
<sequence length="281" mass="30382">MIPFKPDESSPLLIFGGPYSNLQATRAIRQIADDLCIPAHNVLCTGDLVAYCAEPDETVDLIREWGITVVAGNCEESVGYGAADCGCGFNAGSACDLLSAQWYNYTLPRVSEANKAWMRQLPGRISFDYGQHAFTAIHAGVSSSNQFIFPSDAANIAQQQLLHCGSDIILAGHCGIPFGQKFSTGYWLNAGVIGMPANDASSETWYLTISKVDQQLICSWQRLAYNHAETAKKMSESGLKNGYMKALSSGLWPSQDILPASEKSLTGQRLHIPAMVIPIVA</sequence>
<dbReference type="EMBL" id="CP073344">
    <property type="protein sequence ID" value="UTW02487.1"/>
    <property type="molecule type" value="Genomic_DNA"/>
</dbReference>
<dbReference type="InterPro" id="IPR029052">
    <property type="entry name" value="Metallo-depent_PP-like"/>
</dbReference>
<organism evidence="3 4">
    <name type="scientific">Amphritea atlantica</name>
    <dbReference type="NCBI Taxonomy" id="355243"/>
    <lineage>
        <taxon>Bacteria</taxon>
        <taxon>Pseudomonadati</taxon>
        <taxon>Pseudomonadota</taxon>
        <taxon>Gammaproteobacteria</taxon>
        <taxon>Oceanospirillales</taxon>
        <taxon>Oceanospirillaceae</taxon>
        <taxon>Amphritea</taxon>
    </lineage>
</organism>
<name>A0ABY5GR92_9GAMM</name>
<feature type="domain" description="Calcineurin-like phosphoesterase" evidence="2">
    <location>
        <begin position="37"/>
        <end position="207"/>
    </location>
</feature>
<protein>
    <submittedName>
        <fullName evidence="3">Metallophosphoesterase</fullName>
    </submittedName>
</protein>
<evidence type="ECO:0000313" key="3">
    <source>
        <dbReference type="EMBL" id="UTW02487.1"/>
    </source>
</evidence>
<accession>A0ABY5GR92</accession>
<reference evidence="3" key="1">
    <citation type="submission" date="2021-04" db="EMBL/GenBank/DDBJ databases">
        <title>Oceanospirillales bacteria with DddD are important DMSP degraders in coastal seawater.</title>
        <authorList>
            <person name="Liu J."/>
        </authorList>
    </citation>
    <scope>NUCLEOTIDE SEQUENCE</scope>
    <source>
        <strain evidence="3">GY6</strain>
    </source>
</reference>
<evidence type="ECO:0000256" key="1">
    <source>
        <dbReference type="ARBA" id="ARBA00008950"/>
    </source>
</evidence>
<dbReference type="Pfam" id="PF12850">
    <property type="entry name" value="Metallophos_2"/>
    <property type="match status" value="1"/>
</dbReference>